<dbReference type="HAMAP" id="MF_01872">
    <property type="entry name" value="tRNA_methyltr_YfiC"/>
    <property type="match status" value="1"/>
</dbReference>
<dbReference type="AlphaFoldDB" id="A0A645EC47"/>
<dbReference type="GO" id="GO:0032259">
    <property type="term" value="P:methylation"/>
    <property type="evidence" value="ECO:0007669"/>
    <property type="project" value="UniProtKB-KW"/>
</dbReference>
<dbReference type="GO" id="GO:0008033">
    <property type="term" value="P:tRNA processing"/>
    <property type="evidence" value="ECO:0007669"/>
    <property type="project" value="UniProtKB-KW"/>
</dbReference>
<evidence type="ECO:0000256" key="3">
    <source>
        <dbReference type="ARBA" id="ARBA00022679"/>
    </source>
</evidence>
<keyword evidence="3 7" id="KW-0808">Transferase</keyword>
<dbReference type="PROSITE" id="PS00092">
    <property type="entry name" value="N6_MTASE"/>
    <property type="match status" value="1"/>
</dbReference>
<gene>
    <name evidence="7" type="primary">yfiC_29</name>
    <name evidence="7" type="ORF">SDC9_146806</name>
</gene>
<keyword evidence="4" id="KW-0949">S-adenosyl-L-methionine</keyword>
<name>A0A645EC47_9ZZZZ</name>
<dbReference type="Pfam" id="PF05175">
    <property type="entry name" value="MTS"/>
    <property type="match status" value="1"/>
</dbReference>
<keyword evidence="1" id="KW-0963">Cytoplasm</keyword>
<protein>
    <submittedName>
        <fullName evidence="7">tRNA1(Val) (Adenine(37)-N6)-methyltransferase</fullName>
        <ecNumber evidence="7">2.1.1.223</ecNumber>
    </submittedName>
</protein>
<evidence type="ECO:0000313" key="7">
    <source>
        <dbReference type="EMBL" id="MPM99614.1"/>
    </source>
</evidence>
<comment type="caution">
    <text evidence="7">The sequence shown here is derived from an EMBL/GenBank/DDBJ whole genome shotgun (WGS) entry which is preliminary data.</text>
</comment>
<feature type="domain" description="Methyltransferase small" evidence="6">
    <location>
        <begin position="19"/>
        <end position="105"/>
    </location>
</feature>
<keyword evidence="2 7" id="KW-0489">Methyltransferase</keyword>
<dbReference type="CDD" id="cd02440">
    <property type="entry name" value="AdoMet_MTases"/>
    <property type="match status" value="1"/>
</dbReference>
<dbReference type="GO" id="GO:0016430">
    <property type="term" value="F:tRNA (adenine-N6)-methyltransferase activity"/>
    <property type="evidence" value="ECO:0007669"/>
    <property type="project" value="InterPro"/>
</dbReference>
<dbReference type="GO" id="GO:0003676">
    <property type="term" value="F:nucleic acid binding"/>
    <property type="evidence" value="ECO:0007669"/>
    <property type="project" value="InterPro"/>
</dbReference>
<keyword evidence="5" id="KW-0819">tRNA processing</keyword>
<proteinExistence type="inferred from homology"/>
<dbReference type="InterPro" id="IPR002052">
    <property type="entry name" value="DNA_methylase_N6_adenine_CS"/>
</dbReference>
<dbReference type="Gene3D" id="3.40.50.150">
    <property type="entry name" value="Vaccinia Virus protein VP39"/>
    <property type="match status" value="1"/>
</dbReference>
<reference evidence="7" key="1">
    <citation type="submission" date="2019-08" db="EMBL/GenBank/DDBJ databases">
        <authorList>
            <person name="Kucharzyk K."/>
            <person name="Murdoch R.W."/>
            <person name="Higgins S."/>
            <person name="Loffler F."/>
        </authorList>
    </citation>
    <scope>NUCLEOTIDE SEQUENCE</scope>
</reference>
<dbReference type="PRINTS" id="PR00507">
    <property type="entry name" value="N12N6MTFRASE"/>
</dbReference>
<evidence type="ECO:0000256" key="1">
    <source>
        <dbReference type="ARBA" id="ARBA00022490"/>
    </source>
</evidence>
<dbReference type="EMBL" id="VSSQ01045707">
    <property type="protein sequence ID" value="MPM99614.1"/>
    <property type="molecule type" value="Genomic_DNA"/>
</dbReference>
<dbReference type="PANTHER" id="PTHR47739">
    <property type="entry name" value="TRNA1(VAL) (ADENINE(37)-N6)-METHYLTRANSFERASE"/>
    <property type="match status" value="1"/>
</dbReference>
<dbReference type="InterPro" id="IPR007848">
    <property type="entry name" value="Small_mtfrase_dom"/>
</dbReference>
<organism evidence="7">
    <name type="scientific">bioreactor metagenome</name>
    <dbReference type="NCBI Taxonomy" id="1076179"/>
    <lineage>
        <taxon>unclassified sequences</taxon>
        <taxon>metagenomes</taxon>
        <taxon>ecological metagenomes</taxon>
    </lineage>
</organism>
<evidence type="ECO:0000256" key="2">
    <source>
        <dbReference type="ARBA" id="ARBA00022603"/>
    </source>
</evidence>
<dbReference type="InterPro" id="IPR029063">
    <property type="entry name" value="SAM-dependent_MTases_sf"/>
</dbReference>
<dbReference type="EC" id="2.1.1.223" evidence="7"/>
<dbReference type="InterPro" id="IPR050210">
    <property type="entry name" value="tRNA_Adenine-N(6)_MTase"/>
</dbReference>
<dbReference type="PANTHER" id="PTHR47739:SF1">
    <property type="entry name" value="TRNA1(VAL) (ADENINE(37)-N6)-METHYLTRANSFERASE"/>
    <property type="match status" value="1"/>
</dbReference>
<sequence>MKVNTDGVLLGAWAKINPLDRQILDIGTGTGVIALMMAQRAPESFIMAVEIDKESSLEAERNFTSSKWANRLKVENTSIQAFATKCKTIKFDHIISNPPYFDQSLKSEKERKSVARHSDCGLSFTELASCSANLLSETGRLSVVIPYLEMERMVEEAAKSGLTISRCTYVRTTKAKQYKRVLLEFSKEQDCALEERLLTIHSESVSSYSEEYRELLKDFYLAF</sequence>
<evidence type="ECO:0000256" key="4">
    <source>
        <dbReference type="ARBA" id="ARBA00022691"/>
    </source>
</evidence>
<accession>A0A645EC47</accession>
<evidence type="ECO:0000259" key="6">
    <source>
        <dbReference type="Pfam" id="PF05175"/>
    </source>
</evidence>
<dbReference type="SUPFAM" id="SSF53335">
    <property type="entry name" value="S-adenosyl-L-methionine-dependent methyltransferases"/>
    <property type="match status" value="1"/>
</dbReference>
<dbReference type="InterPro" id="IPR022882">
    <property type="entry name" value="tRNA_adenine-N6_MeTrfase"/>
</dbReference>
<evidence type="ECO:0000256" key="5">
    <source>
        <dbReference type="ARBA" id="ARBA00022694"/>
    </source>
</evidence>